<organism evidence="1 2">
    <name type="scientific">Halocaridina rubra</name>
    <name type="common">Hawaiian red shrimp</name>
    <dbReference type="NCBI Taxonomy" id="373956"/>
    <lineage>
        <taxon>Eukaryota</taxon>
        <taxon>Metazoa</taxon>
        <taxon>Ecdysozoa</taxon>
        <taxon>Arthropoda</taxon>
        <taxon>Crustacea</taxon>
        <taxon>Multicrustacea</taxon>
        <taxon>Malacostraca</taxon>
        <taxon>Eumalacostraca</taxon>
        <taxon>Eucarida</taxon>
        <taxon>Decapoda</taxon>
        <taxon>Pleocyemata</taxon>
        <taxon>Caridea</taxon>
        <taxon>Atyoidea</taxon>
        <taxon>Atyidae</taxon>
        <taxon>Halocaridina</taxon>
    </lineage>
</organism>
<gene>
    <name evidence="1" type="ORF">SK128_027704</name>
</gene>
<name>A0AAN8X6C1_HALRR</name>
<protein>
    <submittedName>
        <fullName evidence="1">Uncharacterized protein</fullName>
    </submittedName>
</protein>
<dbReference type="Proteomes" id="UP001381693">
    <property type="component" value="Unassembled WGS sequence"/>
</dbReference>
<evidence type="ECO:0000313" key="1">
    <source>
        <dbReference type="EMBL" id="KAK7077372.1"/>
    </source>
</evidence>
<dbReference type="AlphaFoldDB" id="A0AAN8X6C1"/>
<reference evidence="1 2" key="1">
    <citation type="submission" date="2023-11" db="EMBL/GenBank/DDBJ databases">
        <title>Halocaridina rubra genome assembly.</title>
        <authorList>
            <person name="Smith C."/>
        </authorList>
    </citation>
    <scope>NUCLEOTIDE SEQUENCE [LARGE SCALE GENOMIC DNA]</scope>
    <source>
        <strain evidence="1">EP-1</strain>
        <tissue evidence="1">Whole</tissue>
    </source>
</reference>
<comment type="caution">
    <text evidence="1">The sequence shown here is derived from an EMBL/GenBank/DDBJ whole genome shotgun (WGS) entry which is preliminary data.</text>
</comment>
<sequence length="111" mass="12712">MKVFEVIVISYHAGNSLKRVYEFRIRGAFWHTSKAESNVRDCSFVVLASPPSVGDFLRSTEGLIFCVWKRSTECCSHRNPLHMRVLAMNAVLSQLNSFAAFPLDRFKTINR</sequence>
<accession>A0AAN8X6C1</accession>
<dbReference type="EMBL" id="JAXCGZ010009070">
    <property type="protein sequence ID" value="KAK7077372.1"/>
    <property type="molecule type" value="Genomic_DNA"/>
</dbReference>
<proteinExistence type="predicted"/>
<keyword evidence="2" id="KW-1185">Reference proteome</keyword>
<evidence type="ECO:0000313" key="2">
    <source>
        <dbReference type="Proteomes" id="UP001381693"/>
    </source>
</evidence>